<feature type="repeat" description="TPR" evidence="3">
    <location>
        <begin position="195"/>
        <end position="228"/>
    </location>
</feature>
<feature type="repeat" description="TPR" evidence="3">
    <location>
        <begin position="160"/>
        <end position="193"/>
    </location>
</feature>
<dbReference type="PANTHER" id="PTHR44858:SF1">
    <property type="entry name" value="UDP-N-ACETYLGLUCOSAMINE--PEPTIDE N-ACETYLGLUCOSAMINYLTRANSFERASE SPINDLY-RELATED"/>
    <property type="match status" value="1"/>
</dbReference>
<dbReference type="AlphaFoldDB" id="A0A212J4E7"/>
<dbReference type="Gene3D" id="1.25.40.10">
    <property type="entry name" value="Tetratricopeptide repeat domain"/>
    <property type="match status" value="3"/>
</dbReference>
<evidence type="ECO:0000256" key="1">
    <source>
        <dbReference type="ARBA" id="ARBA00022737"/>
    </source>
</evidence>
<keyword evidence="1" id="KW-0677">Repeat</keyword>
<organism evidence="5">
    <name type="scientific">uncultured Dysgonomonas sp</name>
    <dbReference type="NCBI Taxonomy" id="206096"/>
    <lineage>
        <taxon>Bacteria</taxon>
        <taxon>Pseudomonadati</taxon>
        <taxon>Bacteroidota</taxon>
        <taxon>Bacteroidia</taxon>
        <taxon>Bacteroidales</taxon>
        <taxon>Dysgonomonadaceae</taxon>
        <taxon>Dysgonomonas</taxon>
        <taxon>environmental samples</taxon>
    </lineage>
</organism>
<evidence type="ECO:0000313" key="5">
    <source>
        <dbReference type="EMBL" id="SBV94328.1"/>
    </source>
</evidence>
<dbReference type="RefSeq" id="WP_296938961.1">
    <property type="nucleotide sequence ID" value="NZ_LT599032.1"/>
</dbReference>
<dbReference type="PROSITE" id="PS51257">
    <property type="entry name" value="PROKAR_LIPOPROTEIN"/>
    <property type="match status" value="1"/>
</dbReference>
<feature type="coiled-coil region" evidence="4">
    <location>
        <begin position="51"/>
        <end position="78"/>
    </location>
</feature>
<name>A0A212J4E7_9BACT</name>
<feature type="repeat" description="TPR" evidence="3">
    <location>
        <begin position="263"/>
        <end position="296"/>
    </location>
</feature>
<proteinExistence type="predicted"/>
<dbReference type="PANTHER" id="PTHR44858">
    <property type="entry name" value="TETRATRICOPEPTIDE REPEAT PROTEIN 6"/>
    <property type="match status" value="1"/>
</dbReference>
<dbReference type="PROSITE" id="PS50293">
    <property type="entry name" value="TPR_REGION"/>
    <property type="match status" value="1"/>
</dbReference>
<evidence type="ECO:0000256" key="2">
    <source>
        <dbReference type="ARBA" id="ARBA00022803"/>
    </source>
</evidence>
<protein>
    <submittedName>
        <fullName evidence="5">Uncharacterized protein</fullName>
    </submittedName>
</protein>
<dbReference type="PROSITE" id="PS50005">
    <property type="entry name" value="TPR"/>
    <property type="match status" value="4"/>
</dbReference>
<dbReference type="EMBL" id="FLUM01000001">
    <property type="protein sequence ID" value="SBV94328.1"/>
    <property type="molecule type" value="Genomic_DNA"/>
</dbReference>
<accession>A0A212J4E7</accession>
<dbReference type="InterPro" id="IPR050498">
    <property type="entry name" value="Ycf3"/>
</dbReference>
<dbReference type="InterPro" id="IPR019734">
    <property type="entry name" value="TPR_rpt"/>
</dbReference>
<dbReference type="InterPro" id="IPR011990">
    <property type="entry name" value="TPR-like_helical_dom_sf"/>
</dbReference>
<evidence type="ECO:0000256" key="3">
    <source>
        <dbReference type="PROSITE-ProRule" id="PRU00339"/>
    </source>
</evidence>
<evidence type="ECO:0000256" key="4">
    <source>
        <dbReference type="SAM" id="Coils"/>
    </source>
</evidence>
<dbReference type="Pfam" id="PF00515">
    <property type="entry name" value="TPR_1"/>
    <property type="match status" value="2"/>
</dbReference>
<keyword evidence="2 3" id="KW-0802">TPR repeat</keyword>
<gene>
    <name evidence="5" type="ORF">KL86DYS1_11105</name>
</gene>
<dbReference type="SMART" id="SM00028">
    <property type="entry name" value="TPR"/>
    <property type="match status" value="6"/>
</dbReference>
<keyword evidence="4" id="KW-0175">Coiled coil</keyword>
<reference evidence="5" key="1">
    <citation type="submission" date="2016-04" db="EMBL/GenBank/DDBJ databases">
        <authorList>
            <person name="Evans L.H."/>
            <person name="Alamgir A."/>
            <person name="Owens N."/>
            <person name="Weber N.D."/>
            <person name="Virtaneva K."/>
            <person name="Barbian K."/>
            <person name="Babar A."/>
            <person name="Rosenke K."/>
        </authorList>
    </citation>
    <scope>NUCLEOTIDE SEQUENCE</scope>
    <source>
        <strain evidence="5">86-1</strain>
    </source>
</reference>
<feature type="repeat" description="TPR" evidence="3">
    <location>
        <begin position="229"/>
        <end position="262"/>
    </location>
</feature>
<dbReference type="SUPFAM" id="SSF48452">
    <property type="entry name" value="TPR-like"/>
    <property type="match status" value="1"/>
</dbReference>
<dbReference type="Pfam" id="PF13181">
    <property type="entry name" value="TPR_8"/>
    <property type="match status" value="3"/>
</dbReference>
<sequence>MIKIINATLQIFLKSRLIITIFLFLACVSSCGLFDKEIKQDKHIAEFRYRMNRIMDSLDNHKERIKAFEKIIENIEADEDLITPRKKNILLVEGNTFISNEYLSLENYKKAIKYTNIIIGIDSTSPKGFYNRGCIYQILDEDSLAILDYNKALKLNSDYSDAYYNRGIIYEESGNYDKALEDYNRAIKLNPSYIIDVYTNRGNTYLAKEAYDKAISDYGKILSIDSANIKAYSNRAGAYIIQKEYDKALIDCNKAIALDSTNINAYQRRASIFEAQKEYSQALDDYGKILALDPHDKFDTHETVRKAIKKLRPLSKHK</sequence>